<proteinExistence type="predicted"/>
<protein>
    <recommendedName>
        <fullName evidence="4">Lipocalin-like domain-containing protein</fullName>
    </recommendedName>
</protein>
<sequence>MKKFYFALVTLLSVMFASCSSDDSPISGEEGHLYSITFKVTGHSPRGNAHLINLDGVKFKCEQTGVSQSSVDEPFSGTATYTTEGLVKEMTVQGVLYSTENGTLSMRITQDGKEIYHETKELDVASNPEKTIDLTFTTMKGN</sequence>
<evidence type="ECO:0000313" key="3">
    <source>
        <dbReference type="Proteomes" id="UP000027661"/>
    </source>
</evidence>
<reference evidence="2 3" key="1">
    <citation type="submission" date="2014-04" db="EMBL/GenBank/DDBJ databases">
        <authorList>
            <person name="Sears C."/>
            <person name="Carroll K."/>
            <person name="Sack B.R."/>
            <person name="Qadri F."/>
            <person name="Myers L.L."/>
            <person name="Chung G.-T."/>
            <person name="Escheverria P."/>
            <person name="Fraser C.M."/>
            <person name="Sadzewicz L."/>
            <person name="Shefchek K.A."/>
            <person name="Tallon L."/>
            <person name="Das S.P."/>
            <person name="Daugherty S."/>
            <person name="Mongodin E.F."/>
        </authorList>
    </citation>
    <scope>NUCLEOTIDE SEQUENCE [LARGE SCALE GENOMIC DNA]</scope>
    <source>
        <strain evidence="2 3">3975 RP4</strain>
    </source>
</reference>
<evidence type="ECO:0008006" key="4">
    <source>
        <dbReference type="Google" id="ProtNLM"/>
    </source>
</evidence>
<keyword evidence="1" id="KW-0732">Signal</keyword>
<dbReference type="RefSeq" id="WP_008668109.1">
    <property type="nucleotide sequence ID" value="NZ_JNHM01000164.1"/>
</dbReference>
<dbReference type="PROSITE" id="PS51257">
    <property type="entry name" value="PROKAR_LIPOPROTEIN"/>
    <property type="match status" value="1"/>
</dbReference>
<evidence type="ECO:0000313" key="2">
    <source>
        <dbReference type="EMBL" id="KDS44333.1"/>
    </source>
</evidence>
<evidence type="ECO:0000256" key="1">
    <source>
        <dbReference type="SAM" id="SignalP"/>
    </source>
</evidence>
<dbReference type="EMBL" id="JNHM01000164">
    <property type="protein sequence ID" value="KDS44333.1"/>
    <property type="molecule type" value="Genomic_DNA"/>
</dbReference>
<feature type="chain" id="PRO_5001669486" description="Lipocalin-like domain-containing protein" evidence="1">
    <location>
        <begin position="22"/>
        <end position="142"/>
    </location>
</feature>
<comment type="caution">
    <text evidence="2">The sequence shown here is derived from an EMBL/GenBank/DDBJ whole genome shotgun (WGS) entry which is preliminary data.</text>
</comment>
<dbReference type="Proteomes" id="UP000027661">
    <property type="component" value="Unassembled WGS sequence"/>
</dbReference>
<name>A0A069SAV4_PHOVU</name>
<gene>
    <name evidence="2" type="ORF">M099_4277</name>
</gene>
<feature type="signal peptide" evidence="1">
    <location>
        <begin position="1"/>
        <end position="21"/>
    </location>
</feature>
<accession>A0A069SAV4</accession>
<dbReference type="AlphaFoldDB" id="A0A069SAV4"/>
<dbReference type="PATRIC" id="fig|1339352.3.peg.4007"/>
<organism evidence="2 3">
    <name type="scientific">Phocaeicola vulgatus str. 3975 RP4</name>
    <dbReference type="NCBI Taxonomy" id="1339352"/>
    <lineage>
        <taxon>Bacteria</taxon>
        <taxon>Pseudomonadati</taxon>
        <taxon>Bacteroidota</taxon>
        <taxon>Bacteroidia</taxon>
        <taxon>Bacteroidales</taxon>
        <taxon>Bacteroidaceae</taxon>
        <taxon>Phocaeicola</taxon>
    </lineage>
</organism>